<evidence type="ECO:0000313" key="3">
    <source>
        <dbReference type="EMBL" id="PWW43551.1"/>
    </source>
</evidence>
<dbReference type="AlphaFoldDB" id="A0A317R9Z0"/>
<feature type="transmembrane region" description="Helical" evidence="1">
    <location>
        <begin position="181"/>
        <end position="201"/>
    </location>
</feature>
<keyword evidence="4" id="KW-1185">Reference proteome</keyword>
<dbReference type="Proteomes" id="UP000246483">
    <property type="component" value="Unassembled WGS sequence"/>
</dbReference>
<dbReference type="InterPro" id="IPR005330">
    <property type="entry name" value="MHYT_dom"/>
</dbReference>
<dbReference type="PANTHER" id="PTHR35152">
    <property type="entry name" value="DOMAIN SIGNALLING PROTEIN, PUTATIVE (AFU_ORTHOLOGUE AFUA_5G11310)-RELATED"/>
    <property type="match status" value="1"/>
</dbReference>
<evidence type="ECO:0000256" key="1">
    <source>
        <dbReference type="PROSITE-ProRule" id="PRU00244"/>
    </source>
</evidence>
<protein>
    <submittedName>
        <fullName evidence="3">NO-binding membrane sensor protein with MHYT domain</fullName>
    </submittedName>
</protein>
<feature type="transmembrane region" description="Helical" evidence="1">
    <location>
        <begin position="116"/>
        <end position="135"/>
    </location>
</feature>
<keyword evidence="1" id="KW-0812">Transmembrane</keyword>
<gene>
    <name evidence="3" type="ORF">DFR36_11113</name>
</gene>
<feature type="transmembrane region" description="Helical" evidence="1">
    <location>
        <begin position="20"/>
        <end position="38"/>
    </location>
</feature>
<dbReference type="Pfam" id="PF03707">
    <property type="entry name" value="MHYT"/>
    <property type="match status" value="2"/>
</dbReference>
<feature type="domain" description="MHYT" evidence="2">
    <location>
        <begin position="15"/>
        <end position="204"/>
    </location>
</feature>
<sequence>MNETLQVGELAQTSYETGLVIFSYCIAVLGSFIALTAARRIRQDGGRLSGLNLLAAGAALGGIGVWAMHFTGMLALRLGMGSGYSMVETLLSLVAAIAATSGALAFVAVRPDSGLRVLLAGTALGLGVAFVHYLGMFGMRFPGFIQWSLDIVVLSVAIAVLAACAALWLAFRTRTLAMRGLASLVMGVAVCAMHYTGMAAADFICTAPATLRHATPTGFAVVSAMDLPALTGMIAIGMAALIGYDQLIQRLLASVPASSSASHLRTDGGARR</sequence>
<dbReference type="RefSeq" id="WP_019373005.1">
    <property type="nucleotide sequence ID" value="NZ_ALEE01000154.1"/>
</dbReference>
<feature type="transmembrane region" description="Helical" evidence="1">
    <location>
        <begin position="50"/>
        <end position="70"/>
    </location>
</feature>
<reference evidence="3 4" key="1">
    <citation type="submission" date="2018-05" db="EMBL/GenBank/DDBJ databases">
        <title>Genomic Encyclopedia of Type Strains, Phase IV (KMG-IV): sequencing the most valuable type-strain genomes for metagenomic binning, comparative biology and taxonomic classification.</title>
        <authorList>
            <person name="Goeker M."/>
        </authorList>
    </citation>
    <scope>NUCLEOTIDE SEQUENCE [LARGE SCALE GENOMIC DNA]</scope>
    <source>
        <strain evidence="3 4">DSM 26006</strain>
    </source>
</reference>
<evidence type="ECO:0000313" key="4">
    <source>
        <dbReference type="Proteomes" id="UP000246483"/>
    </source>
</evidence>
<accession>A0A317R9Z0</accession>
<organism evidence="3 4">
    <name type="scientific">Melaminivora alkalimesophila</name>
    <dbReference type="NCBI Taxonomy" id="1165852"/>
    <lineage>
        <taxon>Bacteria</taxon>
        <taxon>Pseudomonadati</taxon>
        <taxon>Pseudomonadota</taxon>
        <taxon>Betaproteobacteria</taxon>
        <taxon>Burkholderiales</taxon>
        <taxon>Comamonadaceae</taxon>
        <taxon>Melaminivora</taxon>
    </lineage>
</organism>
<dbReference type="EMBL" id="QGUB01000011">
    <property type="protein sequence ID" value="PWW43551.1"/>
    <property type="molecule type" value="Genomic_DNA"/>
</dbReference>
<dbReference type="GO" id="GO:0016020">
    <property type="term" value="C:membrane"/>
    <property type="evidence" value="ECO:0007669"/>
    <property type="project" value="UniProtKB-UniRule"/>
</dbReference>
<name>A0A317R9Z0_9BURK</name>
<feature type="transmembrane region" description="Helical" evidence="1">
    <location>
        <begin position="147"/>
        <end position="169"/>
    </location>
</feature>
<dbReference type="PROSITE" id="PS50924">
    <property type="entry name" value="MHYT"/>
    <property type="match status" value="1"/>
</dbReference>
<feature type="transmembrane region" description="Helical" evidence="1">
    <location>
        <begin position="90"/>
        <end position="109"/>
    </location>
</feature>
<dbReference type="OrthoDB" id="3763366at2"/>
<proteinExistence type="predicted"/>
<dbReference type="PANTHER" id="PTHR35152:SF1">
    <property type="entry name" value="DOMAIN SIGNALLING PROTEIN, PUTATIVE (AFU_ORTHOLOGUE AFUA_5G11310)-RELATED"/>
    <property type="match status" value="1"/>
</dbReference>
<comment type="caution">
    <text evidence="3">The sequence shown here is derived from an EMBL/GenBank/DDBJ whole genome shotgun (WGS) entry which is preliminary data.</text>
</comment>
<evidence type="ECO:0000259" key="2">
    <source>
        <dbReference type="PROSITE" id="PS50924"/>
    </source>
</evidence>
<keyword evidence="1" id="KW-0472">Membrane</keyword>
<keyword evidence="1" id="KW-1133">Transmembrane helix</keyword>
<feature type="transmembrane region" description="Helical" evidence="1">
    <location>
        <begin position="221"/>
        <end position="244"/>
    </location>
</feature>